<dbReference type="EMBL" id="MLKD01000015">
    <property type="protein sequence ID" value="OQE19472.1"/>
    <property type="molecule type" value="Genomic_DNA"/>
</dbReference>
<dbReference type="SUPFAM" id="SSF63829">
    <property type="entry name" value="Calcium-dependent phosphotriesterase"/>
    <property type="match status" value="1"/>
</dbReference>
<feature type="domain" description="SMP-30/Gluconolactonase/LRE-like region" evidence="4">
    <location>
        <begin position="25"/>
        <end position="293"/>
    </location>
</feature>
<dbReference type="GO" id="GO:0004341">
    <property type="term" value="F:gluconolactonase activity"/>
    <property type="evidence" value="ECO:0007669"/>
    <property type="project" value="TreeGrafter"/>
</dbReference>
<dbReference type="Gene3D" id="2.120.10.30">
    <property type="entry name" value="TolB, C-terminal domain"/>
    <property type="match status" value="1"/>
</dbReference>
<organism evidence="5 6">
    <name type="scientific">Penicillium steckii</name>
    <dbReference type="NCBI Taxonomy" id="303698"/>
    <lineage>
        <taxon>Eukaryota</taxon>
        <taxon>Fungi</taxon>
        <taxon>Dikarya</taxon>
        <taxon>Ascomycota</taxon>
        <taxon>Pezizomycotina</taxon>
        <taxon>Eurotiomycetes</taxon>
        <taxon>Eurotiomycetidae</taxon>
        <taxon>Eurotiales</taxon>
        <taxon>Aspergillaceae</taxon>
        <taxon>Penicillium</taxon>
    </lineage>
</organism>
<accession>A0A1V6SZP5</accession>
<dbReference type="AlphaFoldDB" id="A0A1V6SZP5"/>
<name>A0A1V6SZP5_9EURO</name>
<dbReference type="Proteomes" id="UP000191285">
    <property type="component" value="Unassembled WGS sequence"/>
</dbReference>
<feature type="binding site" evidence="3">
    <location>
        <position position="184"/>
    </location>
    <ligand>
        <name>a divalent metal cation</name>
        <dbReference type="ChEBI" id="CHEBI:60240"/>
    </ligand>
</feature>
<evidence type="ECO:0000313" key="6">
    <source>
        <dbReference type="Proteomes" id="UP000191285"/>
    </source>
</evidence>
<dbReference type="GO" id="GO:0005509">
    <property type="term" value="F:calcium ion binding"/>
    <property type="evidence" value="ECO:0007669"/>
    <property type="project" value="TreeGrafter"/>
</dbReference>
<dbReference type="Pfam" id="PF08450">
    <property type="entry name" value="SGL"/>
    <property type="match status" value="1"/>
</dbReference>
<comment type="caution">
    <text evidence="5">The sequence shown here is derived from an EMBL/GenBank/DDBJ whole genome shotgun (WGS) entry which is preliminary data.</text>
</comment>
<gene>
    <name evidence="5" type="ORF">PENSTE_c015G07182</name>
</gene>
<protein>
    <recommendedName>
        <fullName evidence="4">SMP-30/Gluconolactonase/LRE-like region domain-containing protein</fullName>
    </recommendedName>
</protein>
<comment type="similarity">
    <text evidence="1">Belongs to the SMP-30/CGR1 family.</text>
</comment>
<keyword evidence="3" id="KW-0479">Metal-binding</keyword>
<evidence type="ECO:0000256" key="1">
    <source>
        <dbReference type="ARBA" id="ARBA00008853"/>
    </source>
</evidence>
<dbReference type="InterPro" id="IPR005511">
    <property type="entry name" value="SMP-30"/>
</dbReference>
<keyword evidence="6" id="KW-1185">Reference proteome</keyword>
<sequence>MMDNKIETFTTGPPIYRPPKGRMVLGEGPIYRASDSTLHWFDCLSSPCELYILPVDSETGSPTSEDARIIPLADSLSVAAFRRNKPGSYIAAYYQGVCFLDEASGTFDVVREIIPTAERDTRRFNDGGVDAAGRFWLAEIDVKATSFDLNNWPETYGEPRGRLWRYDPDGSLHLMIPSGILCGNGVKWSPDNKTMYLNDSMGMKITALDFDLESGNVSNQRTLVDFRATGAEPDGLVTDTDGNLWVAVYSTGKVMVFNPEGQKLMEVGLPAKYLTCPTWGGKNHDILYLTTARDRTEDPDPNDDGGHMYMFKPSQVQGQANWTGILICCIPMRKKLLPVT</sequence>
<evidence type="ECO:0000313" key="5">
    <source>
        <dbReference type="EMBL" id="OQE19472.1"/>
    </source>
</evidence>
<dbReference type="PANTHER" id="PTHR10907:SF47">
    <property type="entry name" value="REGUCALCIN"/>
    <property type="match status" value="1"/>
</dbReference>
<evidence type="ECO:0000259" key="4">
    <source>
        <dbReference type="Pfam" id="PF08450"/>
    </source>
</evidence>
<dbReference type="OrthoDB" id="423498at2759"/>
<proteinExistence type="inferred from homology"/>
<feature type="binding site" evidence="3">
    <location>
        <position position="234"/>
    </location>
    <ligand>
        <name>a divalent metal cation</name>
        <dbReference type="ChEBI" id="CHEBI:60240"/>
    </ligand>
</feature>
<evidence type="ECO:0000256" key="2">
    <source>
        <dbReference type="PIRSR" id="PIRSR605511-1"/>
    </source>
</evidence>
<dbReference type="PANTHER" id="PTHR10907">
    <property type="entry name" value="REGUCALCIN"/>
    <property type="match status" value="1"/>
</dbReference>
<feature type="active site" description="Proton donor/acceptor" evidence="2">
    <location>
        <position position="234"/>
    </location>
</feature>
<comment type="cofactor">
    <cofactor evidence="3">
        <name>Zn(2+)</name>
        <dbReference type="ChEBI" id="CHEBI:29105"/>
    </cofactor>
    <text evidence="3">Binds 1 divalent metal cation per subunit.</text>
</comment>
<evidence type="ECO:0000256" key="3">
    <source>
        <dbReference type="PIRSR" id="PIRSR605511-2"/>
    </source>
</evidence>
<keyword evidence="3" id="KW-0862">Zinc</keyword>
<feature type="binding site" evidence="3">
    <location>
        <position position="125"/>
    </location>
    <ligand>
        <name>substrate</name>
    </ligand>
</feature>
<feature type="binding site" evidence="3">
    <location>
        <position position="27"/>
    </location>
    <ligand>
        <name>a divalent metal cation</name>
        <dbReference type="ChEBI" id="CHEBI:60240"/>
    </ligand>
</feature>
<dbReference type="PRINTS" id="PR01790">
    <property type="entry name" value="SMP30FAMILY"/>
</dbReference>
<reference evidence="6" key="1">
    <citation type="journal article" date="2017" name="Nat. Microbiol.">
        <title>Global analysis of biosynthetic gene clusters reveals vast potential of secondary metabolite production in Penicillium species.</title>
        <authorList>
            <person name="Nielsen J.C."/>
            <person name="Grijseels S."/>
            <person name="Prigent S."/>
            <person name="Ji B."/>
            <person name="Dainat J."/>
            <person name="Nielsen K.F."/>
            <person name="Frisvad J.C."/>
            <person name="Workman M."/>
            <person name="Nielsen J."/>
        </authorList>
    </citation>
    <scope>NUCLEOTIDE SEQUENCE [LARGE SCALE GENOMIC DNA]</scope>
    <source>
        <strain evidence="6">IBT 24891</strain>
    </source>
</reference>
<dbReference type="InterPro" id="IPR011042">
    <property type="entry name" value="6-blade_b-propeller_TolB-like"/>
</dbReference>
<dbReference type="STRING" id="303698.A0A1V6SZP5"/>
<dbReference type="InterPro" id="IPR013658">
    <property type="entry name" value="SGL"/>
</dbReference>
<feature type="binding site" evidence="3">
    <location>
        <position position="123"/>
    </location>
    <ligand>
        <name>substrate</name>
    </ligand>
</feature>